<proteinExistence type="predicted"/>
<dbReference type="RefSeq" id="WP_191182941.1">
    <property type="nucleotide sequence ID" value="NZ_JACXAJ010000002.1"/>
</dbReference>
<accession>A0ABR7XES5</accession>
<dbReference type="EMBL" id="JACXAJ010000002">
    <property type="protein sequence ID" value="MBD1396789.1"/>
    <property type="molecule type" value="Genomic_DNA"/>
</dbReference>
<organism evidence="1 2">
    <name type="scientific">Pontibacter aquaedesilientis</name>
    <dbReference type="NCBI Taxonomy" id="2766980"/>
    <lineage>
        <taxon>Bacteria</taxon>
        <taxon>Pseudomonadati</taxon>
        <taxon>Bacteroidota</taxon>
        <taxon>Cytophagia</taxon>
        <taxon>Cytophagales</taxon>
        <taxon>Hymenobacteraceae</taxon>
        <taxon>Pontibacter</taxon>
    </lineage>
</organism>
<keyword evidence="2" id="KW-1185">Reference proteome</keyword>
<dbReference type="Proteomes" id="UP000625551">
    <property type="component" value="Unassembled WGS sequence"/>
</dbReference>
<reference evidence="1 2" key="1">
    <citation type="submission" date="2020-09" db="EMBL/GenBank/DDBJ databases">
        <title>Genome sequencing and assembly of Pontibacter sp.</title>
        <authorList>
            <person name="Chhetri G."/>
        </authorList>
    </citation>
    <scope>NUCLEOTIDE SEQUENCE [LARGE SCALE GENOMIC DNA]</scope>
    <source>
        <strain evidence="1 2">JH31</strain>
    </source>
</reference>
<gene>
    <name evidence="1" type="ORF">H9Q13_06390</name>
</gene>
<comment type="caution">
    <text evidence="1">The sequence shown here is derived from an EMBL/GenBank/DDBJ whole genome shotgun (WGS) entry which is preliminary data.</text>
</comment>
<evidence type="ECO:0000313" key="2">
    <source>
        <dbReference type="Proteomes" id="UP000625551"/>
    </source>
</evidence>
<name>A0ABR7XES5_9BACT</name>
<sequence>MQASLAQDYIVSLANEVEHGKVTYAPSEGNKIFFKADGAKKAKEYNVTQIKGYFQDGLFYIPKFWARHDRHIFMPSFREGDDSVKFKKVTKLDIVVTGQINYYHTIEKVHSNSAFGPGADRVDIHVIDIKNNPIYIQVITASELANIVKDHKDLHSRVLAMKREAVEDESQNLYKQLVAMKTESNRREDELTKKQIEQVIKEYNAWHEFRYSAREE</sequence>
<protein>
    <submittedName>
        <fullName evidence="1">Uncharacterized protein</fullName>
    </submittedName>
</protein>
<evidence type="ECO:0000313" key="1">
    <source>
        <dbReference type="EMBL" id="MBD1396789.1"/>
    </source>
</evidence>